<dbReference type="InterPro" id="IPR038538">
    <property type="entry name" value="MTERF_sf"/>
</dbReference>
<comment type="similarity">
    <text evidence="1">Belongs to the mTERF family.</text>
</comment>
<dbReference type="SMART" id="SM00733">
    <property type="entry name" value="Mterf"/>
    <property type="match status" value="7"/>
</dbReference>
<dbReference type="PANTHER" id="PTHR13068">
    <property type="entry name" value="CGI-12 PROTEIN-RELATED"/>
    <property type="match status" value="1"/>
</dbReference>
<dbReference type="PANTHER" id="PTHR13068:SF223">
    <property type="entry name" value="MITOCHONDRIAL TRANSCRIPTION TERMINATION FACTOR FAMILY PROTEIN"/>
    <property type="match status" value="1"/>
</dbReference>
<evidence type="ECO:0000256" key="2">
    <source>
        <dbReference type="ARBA" id="ARBA00022472"/>
    </source>
</evidence>
<dbReference type="OrthoDB" id="637682at2759"/>
<dbReference type="GO" id="GO:0003676">
    <property type="term" value="F:nucleic acid binding"/>
    <property type="evidence" value="ECO:0007669"/>
    <property type="project" value="InterPro"/>
</dbReference>
<keyword evidence="2" id="KW-0805">Transcription regulation</keyword>
<dbReference type="InterPro" id="IPR003690">
    <property type="entry name" value="MTERF"/>
</dbReference>
<proteinExistence type="inferred from homology"/>
<keyword evidence="3" id="KW-0809">Transit peptide</keyword>
<sequence length="417" mass="47620">MLATRAGSGFKFGFHSYSPICHHNMKAKFNALIRFRFLFSVYRSLPFNYSPLETPIAKPRLCWTTAAATATTTSTVLQLNETLEEKVVVEGIQDHPKDSADVFRKWGCSESDISRIFLRRPSMRNVDLTLLQSKLNILSELGLTSSDLVKIINCRPRFLSCRINRCLDERLEYLQALFGSREVLLKAIIRNPSLLTYDFHNKIKPVVALYNDMGVSRKDLIPMLLSRPTLIPRTSLNDEKVDYIRRIGISKDSKMYKYVVTLIAISRLETIREKLANFEKFGFSDDEILGLFGRSPLVLTLSIDKVQRNMTFVLGTMKLPASVVLNHPFLLFFNLEAVLKPRVLLMGKIQDMGLVPQVKGPAMLRALRMKENRFVKAFIKCHPNDVASGLMEYYTNAKDVKRLAESSKRTLHKGFPF</sequence>
<gene>
    <name evidence="4" type="ORF">F0562_009856</name>
</gene>
<name>A0A5J4ZX88_9ASTE</name>
<keyword evidence="2" id="KW-0806">Transcription termination</keyword>
<keyword evidence="2" id="KW-0804">Transcription</keyword>
<dbReference type="Gene3D" id="1.25.70.10">
    <property type="entry name" value="Transcription termination factor 3, mitochondrial"/>
    <property type="match status" value="1"/>
</dbReference>
<dbReference type="Pfam" id="PF02536">
    <property type="entry name" value="mTERF"/>
    <property type="match status" value="1"/>
</dbReference>
<organism evidence="4 5">
    <name type="scientific">Nyssa sinensis</name>
    <dbReference type="NCBI Taxonomy" id="561372"/>
    <lineage>
        <taxon>Eukaryota</taxon>
        <taxon>Viridiplantae</taxon>
        <taxon>Streptophyta</taxon>
        <taxon>Embryophyta</taxon>
        <taxon>Tracheophyta</taxon>
        <taxon>Spermatophyta</taxon>
        <taxon>Magnoliopsida</taxon>
        <taxon>eudicotyledons</taxon>
        <taxon>Gunneridae</taxon>
        <taxon>Pentapetalae</taxon>
        <taxon>asterids</taxon>
        <taxon>Cornales</taxon>
        <taxon>Nyssaceae</taxon>
        <taxon>Nyssa</taxon>
    </lineage>
</organism>
<evidence type="ECO:0000256" key="1">
    <source>
        <dbReference type="ARBA" id="ARBA00007692"/>
    </source>
</evidence>
<dbReference type="FunFam" id="1.25.70.10:FF:000026">
    <property type="entry name" value="Mitochondrial transcription termination factor family protein"/>
    <property type="match status" value="1"/>
</dbReference>
<dbReference type="Proteomes" id="UP000325577">
    <property type="component" value="Linkage Group LG4"/>
</dbReference>
<evidence type="ECO:0000313" key="5">
    <source>
        <dbReference type="Proteomes" id="UP000325577"/>
    </source>
</evidence>
<evidence type="ECO:0000313" key="4">
    <source>
        <dbReference type="EMBL" id="KAA8523433.1"/>
    </source>
</evidence>
<protein>
    <submittedName>
        <fullName evidence="4">Uncharacterized protein</fullName>
    </submittedName>
</protein>
<dbReference type="AlphaFoldDB" id="A0A5J4ZX88"/>
<evidence type="ECO:0000256" key="3">
    <source>
        <dbReference type="ARBA" id="ARBA00022946"/>
    </source>
</evidence>
<keyword evidence="5" id="KW-1185">Reference proteome</keyword>
<accession>A0A5J4ZX88</accession>
<dbReference type="GO" id="GO:0006353">
    <property type="term" value="P:DNA-templated transcription termination"/>
    <property type="evidence" value="ECO:0007669"/>
    <property type="project" value="UniProtKB-KW"/>
</dbReference>
<reference evidence="4 5" key="1">
    <citation type="submission" date="2019-09" db="EMBL/GenBank/DDBJ databases">
        <title>A chromosome-level genome assembly of the Chinese tupelo Nyssa sinensis.</title>
        <authorList>
            <person name="Yang X."/>
            <person name="Kang M."/>
            <person name="Yang Y."/>
            <person name="Xiong H."/>
            <person name="Wang M."/>
            <person name="Zhang Z."/>
            <person name="Wang Z."/>
            <person name="Wu H."/>
            <person name="Ma T."/>
            <person name="Liu J."/>
            <person name="Xi Z."/>
        </authorList>
    </citation>
    <scope>NUCLEOTIDE SEQUENCE [LARGE SCALE GENOMIC DNA]</scope>
    <source>
        <strain evidence="4">J267</strain>
        <tissue evidence="4">Leaf</tissue>
    </source>
</reference>
<dbReference type="EMBL" id="CM018047">
    <property type="protein sequence ID" value="KAA8523433.1"/>
    <property type="molecule type" value="Genomic_DNA"/>
</dbReference>